<dbReference type="KEGG" id="spu:100890977"/>
<evidence type="ECO:0000256" key="1">
    <source>
        <dbReference type="ARBA" id="ARBA00005431"/>
    </source>
</evidence>
<keyword evidence="2" id="KW-0812">Transmembrane</keyword>
<feature type="transmembrane region" description="Helical" evidence="2">
    <location>
        <begin position="12"/>
        <end position="34"/>
    </location>
</feature>
<dbReference type="EnsemblMetazoa" id="XM_030999238">
    <property type="protein sequence ID" value="XP_030855098"/>
    <property type="gene ID" value="LOC100890977"/>
</dbReference>
<name>A0A7M7PQS3_STRPU</name>
<dbReference type="OMA" id="WDINLAY"/>
<dbReference type="OrthoDB" id="5950832at2759"/>
<dbReference type="InParanoid" id="A0A7M7PQS3"/>
<keyword evidence="2" id="KW-0472">Membrane</keyword>
<dbReference type="PANTHER" id="PTHR16165">
    <property type="entry name" value="NXPE FAMILY MEMBER"/>
    <property type="match status" value="1"/>
</dbReference>
<organism evidence="4 5">
    <name type="scientific">Strongylocentrotus purpuratus</name>
    <name type="common">Purple sea urchin</name>
    <dbReference type="NCBI Taxonomy" id="7668"/>
    <lineage>
        <taxon>Eukaryota</taxon>
        <taxon>Metazoa</taxon>
        <taxon>Echinodermata</taxon>
        <taxon>Eleutherozoa</taxon>
        <taxon>Echinozoa</taxon>
        <taxon>Echinoidea</taxon>
        <taxon>Euechinoidea</taxon>
        <taxon>Echinacea</taxon>
        <taxon>Camarodonta</taxon>
        <taxon>Echinidea</taxon>
        <taxon>Strongylocentrotidae</taxon>
        <taxon>Strongylocentrotus</taxon>
    </lineage>
</organism>
<dbReference type="SUPFAM" id="SSF81296">
    <property type="entry name" value="E set domains"/>
    <property type="match status" value="1"/>
</dbReference>
<dbReference type="AlphaFoldDB" id="A0A7M7PQS3"/>
<accession>A0A7M7PQS3</accession>
<dbReference type="PANTHER" id="PTHR16165:SF5">
    <property type="entry name" value="NXPE FAMILY MEMBER 3"/>
    <property type="match status" value="1"/>
</dbReference>
<protein>
    <recommendedName>
        <fullName evidence="3">NXPE C-terminal domain-containing protein</fullName>
    </recommendedName>
</protein>
<dbReference type="Proteomes" id="UP000007110">
    <property type="component" value="Unassembled WGS sequence"/>
</dbReference>
<evidence type="ECO:0000313" key="5">
    <source>
        <dbReference type="Proteomes" id="UP000007110"/>
    </source>
</evidence>
<reference evidence="5" key="1">
    <citation type="submission" date="2015-02" db="EMBL/GenBank/DDBJ databases">
        <title>Genome sequencing for Strongylocentrotus purpuratus.</title>
        <authorList>
            <person name="Murali S."/>
            <person name="Liu Y."/>
            <person name="Vee V."/>
            <person name="English A."/>
            <person name="Wang M."/>
            <person name="Skinner E."/>
            <person name="Han Y."/>
            <person name="Muzny D.M."/>
            <person name="Worley K.C."/>
            <person name="Gibbs R.A."/>
        </authorList>
    </citation>
    <scope>NUCLEOTIDE SEQUENCE</scope>
</reference>
<dbReference type="InterPro" id="IPR057106">
    <property type="entry name" value="NXPE4_C"/>
</dbReference>
<dbReference type="Pfam" id="PF06312">
    <property type="entry name" value="Neurexophilin"/>
    <property type="match status" value="1"/>
</dbReference>
<dbReference type="GeneID" id="100890977"/>
<sequence>MATCIRFRSQKACSFLLFCLVCVGLMLTIQQLWLQRVGVRGDICSCTPYPHQPSNVPPLIAIWQEIQQPNHAPSDRRISHYDVNNSQTLVAVDPKSVAVDITSVNRTKYKLISPMTPRVGDTLHFHIEARNEAGHQIMDGGDFWFGVMESPKLKAATAARVIDHHNGTYSMYFLASWAGDVRVRITLVHPSAAIDYLRHSFRHAEKKVLWNGIFSSRTVKEKSLCWINHHGNMSNTCVYLPQRALHHTQLICNLPASLPCNTLSGVVGATSYAYQFQRVLTPNVAHLFTRAFVNVPLPFEKPSTIQETIDGRAILDPQLYSLPICQADLSRALSDGFWYNNHWQSLVCQPRIKFSKMNIQECLRGQNIYLTGDSTTRQWFAEIAKSLNLSSAADRQFKAKSFHLFRKDMKSNISLEFIFHPLSLHPSAVFVNFSIVRFEADVLHSLAKVPCQNAIVVISPWAHFPNYPWGSYVDWLEGIRDAYSYVKRTCPNIKLVVKTPHPVNMQWEMKARDWMFYQMKEAMWKVFQGSGAFFLDVWDMNLSYPSAPINMHMPNNVIQEEVSLFLSHACRR</sequence>
<keyword evidence="5" id="KW-1185">Reference proteome</keyword>
<comment type="similarity">
    <text evidence="1">Belongs to the NXPE family.</text>
</comment>
<reference evidence="4" key="2">
    <citation type="submission" date="2021-01" db="UniProtKB">
        <authorList>
            <consortium name="EnsemblMetazoa"/>
        </authorList>
    </citation>
    <scope>IDENTIFICATION</scope>
</reference>
<evidence type="ECO:0000313" key="4">
    <source>
        <dbReference type="EnsemblMetazoa" id="XP_030855098"/>
    </source>
</evidence>
<dbReference type="InterPro" id="IPR014756">
    <property type="entry name" value="Ig_E-set"/>
</dbReference>
<evidence type="ECO:0000256" key="2">
    <source>
        <dbReference type="SAM" id="Phobius"/>
    </source>
</evidence>
<dbReference type="Gene3D" id="2.60.40.10">
    <property type="entry name" value="Immunoglobulins"/>
    <property type="match status" value="1"/>
</dbReference>
<evidence type="ECO:0000259" key="3">
    <source>
        <dbReference type="Pfam" id="PF24536"/>
    </source>
</evidence>
<dbReference type="RefSeq" id="XP_030855098.1">
    <property type="nucleotide sequence ID" value="XM_030999238.1"/>
</dbReference>
<feature type="domain" description="NXPE C-terminal" evidence="3">
    <location>
        <begin position="343"/>
        <end position="570"/>
    </location>
</feature>
<dbReference type="Pfam" id="PF24536">
    <property type="entry name" value="NXPE4_C"/>
    <property type="match status" value="1"/>
</dbReference>
<proteinExistence type="inferred from homology"/>
<keyword evidence="2" id="KW-1133">Transmembrane helix</keyword>
<dbReference type="InterPro" id="IPR026845">
    <property type="entry name" value="NXPH/NXPE"/>
</dbReference>
<dbReference type="InterPro" id="IPR013783">
    <property type="entry name" value="Ig-like_fold"/>
</dbReference>